<comment type="caution">
    <text evidence="1">The sequence shown here is derived from an EMBL/GenBank/DDBJ whole genome shotgun (WGS) entry which is preliminary data.</text>
</comment>
<accession>A0ABX0NGP2</accession>
<dbReference type="EMBL" id="WHJG01000029">
    <property type="protein sequence ID" value="NHZ82161.1"/>
    <property type="molecule type" value="Genomic_DNA"/>
</dbReference>
<dbReference type="Proteomes" id="UP000621455">
    <property type="component" value="Unassembled WGS sequence"/>
</dbReference>
<name>A0ABX0NGP2_9BURK</name>
<protein>
    <submittedName>
        <fullName evidence="1">Uncharacterized protein</fullName>
    </submittedName>
</protein>
<gene>
    <name evidence="1" type="ORF">F2P44_23195</name>
</gene>
<keyword evidence="2" id="KW-1185">Reference proteome</keyword>
<proteinExistence type="predicted"/>
<reference evidence="1 2" key="1">
    <citation type="submission" date="2019-10" db="EMBL/GenBank/DDBJ databases">
        <title>Taxonomy of Antarctic Massilia spp.: description of Massilia rubra sp. nov., Massilia aquatica sp. nov., Massilia mucilaginosa sp. nov., Massilia frigida sp. nov. isolated from streams, lakes and regoliths.</title>
        <authorList>
            <person name="Holochova P."/>
            <person name="Sedlacek I."/>
            <person name="Kralova S."/>
            <person name="Maslanova I."/>
            <person name="Busse H.-J."/>
            <person name="Stankova E."/>
            <person name="Vrbovska V."/>
            <person name="Kovarovic V."/>
            <person name="Bartak M."/>
            <person name="Svec P."/>
            <person name="Pantucek R."/>
        </authorList>
    </citation>
    <scope>NUCLEOTIDE SEQUENCE [LARGE SCALE GENOMIC DNA]</scope>
    <source>
        <strain evidence="1 2">CCM 8695</strain>
    </source>
</reference>
<evidence type="ECO:0000313" key="2">
    <source>
        <dbReference type="Proteomes" id="UP000621455"/>
    </source>
</evidence>
<evidence type="ECO:0000313" key="1">
    <source>
        <dbReference type="EMBL" id="NHZ82161.1"/>
    </source>
</evidence>
<sequence>MKTHDISLMLADIAMVEQIEYALLECEEDLSEEEIGVRYGRIGDILLANARIHDLDEDMMNLLCFSRCVACELLCEPMRTRHFHGKCWEFKPPYTRHHGNNDSSSEVQPVEMQKIGLVMNLLYFLRYDPVFVPGIKVLQAYHLRHDLWTGADMSCRE</sequence>
<dbReference type="RefSeq" id="WP_167089915.1">
    <property type="nucleotide sequence ID" value="NZ_WHJG01000029.1"/>
</dbReference>
<organism evidence="1 2">
    <name type="scientific">Massilia frigida</name>
    <dbReference type="NCBI Taxonomy" id="2609281"/>
    <lineage>
        <taxon>Bacteria</taxon>
        <taxon>Pseudomonadati</taxon>
        <taxon>Pseudomonadota</taxon>
        <taxon>Betaproteobacteria</taxon>
        <taxon>Burkholderiales</taxon>
        <taxon>Oxalobacteraceae</taxon>
        <taxon>Telluria group</taxon>
        <taxon>Massilia</taxon>
    </lineage>
</organism>